<organism evidence="1">
    <name type="scientific">marine sediment metagenome</name>
    <dbReference type="NCBI Taxonomy" id="412755"/>
    <lineage>
        <taxon>unclassified sequences</taxon>
        <taxon>metagenomes</taxon>
        <taxon>ecological metagenomes</taxon>
    </lineage>
</organism>
<evidence type="ECO:0008006" key="2">
    <source>
        <dbReference type="Google" id="ProtNLM"/>
    </source>
</evidence>
<dbReference type="AlphaFoldDB" id="X0Z431"/>
<gene>
    <name evidence="1" type="ORF">S01H1_83182</name>
</gene>
<accession>X0Z431</accession>
<evidence type="ECO:0000313" key="1">
    <source>
        <dbReference type="EMBL" id="GAG43321.1"/>
    </source>
</evidence>
<protein>
    <recommendedName>
        <fullName evidence="2">TetR family transcriptional regulator</fullName>
    </recommendedName>
</protein>
<reference evidence="1" key="1">
    <citation type="journal article" date="2014" name="Front. Microbiol.">
        <title>High frequency of phylogenetically diverse reductive dehalogenase-homologous genes in deep subseafloor sedimentary metagenomes.</title>
        <authorList>
            <person name="Kawai M."/>
            <person name="Futagami T."/>
            <person name="Toyoda A."/>
            <person name="Takaki Y."/>
            <person name="Nishi S."/>
            <person name="Hori S."/>
            <person name="Arai W."/>
            <person name="Tsubouchi T."/>
            <person name="Morono Y."/>
            <person name="Uchiyama I."/>
            <person name="Ito T."/>
            <person name="Fujiyama A."/>
            <person name="Inagaki F."/>
            <person name="Takami H."/>
        </authorList>
    </citation>
    <scope>NUCLEOTIDE SEQUENCE</scope>
    <source>
        <strain evidence="1">Expedition CK06-06</strain>
    </source>
</reference>
<comment type="caution">
    <text evidence="1">The sequence shown here is derived from an EMBL/GenBank/DDBJ whole genome shotgun (WGS) entry which is preliminary data.</text>
</comment>
<name>X0Z431_9ZZZZ</name>
<proteinExistence type="predicted"/>
<feature type="non-terminal residue" evidence="1">
    <location>
        <position position="1"/>
    </location>
</feature>
<sequence length="103" mass="11191">GLIEAQVTVADADLHRDMLKIYVRRPEWLSLEELSSPVTAELELQFVAGAAKGELRAGLVPEQATHLCLTSVFGFLIGTADPPASRRADLRALVSLYLEDGET</sequence>
<dbReference type="EMBL" id="BARS01056501">
    <property type="protein sequence ID" value="GAG43321.1"/>
    <property type="molecule type" value="Genomic_DNA"/>
</dbReference>